<feature type="site" description="Transition state stabilizer" evidence="17">
    <location>
        <position position="390"/>
    </location>
</feature>
<evidence type="ECO:0000256" key="8">
    <source>
        <dbReference type="ARBA" id="ARBA00023277"/>
    </source>
</evidence>
<gene>
    <name evidence="19" type="primary">treZ</name>
    <name evidence="19" type="ordered locus">KVU_1413</name>
</gene>
<evidence type="ECO:0000256" key="11">
    <source>
        <dbReference type="ARBA" id="ARBA00033284"/>
    </source>
</evidence>
<keyword evidence="8" id="KW-0119">Carbohydrate metabolism</keyword>
<dbReference type="Gene3D" id="3.20.20.80">
    <property type="entry name" value="Glycosidases"/>
    <property type="match status" value="1"/>
</dbReference>
<feature type="domain" description="Glycosyl hydrolase family 13 catalytic" evidence="18">
    <location>
        <begin position="110"/>
        <end position="461"/>
    </location>
</feature>
<evidence type="ECO:0000256" key="3">
    <source>
        <dbReference type="ARBA" id="ARBA00008061"/>
    </source>
</evidence>
<evidence type="ECO:0000256" key="7">
    <source>
        <dbReference type="ARBA" id="ARBA00022801"/>
    </source>
</evidence>
<dbReference type="InterPro" id="IPR013783">
    <property type="entry name" value="Ig-like_fold"/>
</dbReference>
<evidence type="ECO:0000256" key="6">
    <source>
        <dbReference type="ARBA" id="ARBA00022490"/>
    </source>
</evidence>
<evidence type="ECO:0000256" key="4">
    <source>
        <dbReference type="ARBA" id="ARBA00012268"/>
    </source>
</evidence>
<comment type="subcellular location">
    <subcellularLocation>
        <location evidence="1 15">Cytoplasm</location>
    </subcellularLocation>
</comment>
<keyword evidence="6" id="KW-0963">Cytoplasm</keyword>
<evidence type="ECO:0000256" key="15">
    <source>
        <dbReference type="PIRSR" id="PIRSR006337-1"/>
    </source>
</evidence>
<dbReference type="eggNOG" id="COG0296">
    <property type="taxonomic scope" value="Bacteria"/>
</dbReference>
<dbReference type="InterPro" id="IPR012768">
    <property type="entry name" value="Trehalose_TreZ"/>
</dbReference>
<evidence type="ECO:0000256" key="1">
    <source>
        <dbReference type="ARBA" id="ARBA00004496"/>
    </source>
</evidence>
<dbReference type="GO" id="GO:0005992">
    <property type="term" value="P:trehalose biosynthetic process"/>
    <property type="evidence" value="ECO:0007669"/>
    <property type="project" value="UniProtKB-UniRule"/>
</dbReference>
<dbReference type="UniPathway" id="UPA00299"/>
<dbReference type="InterPro" id="IPR022567">
    <property type="entry name" value="DUF3459"/>
</dbReference>
<evidence type="ECO:0000313" key="19">
    <source>
        <dbReference type="EMBL" id="AEM41252.1"/>
    </source>
</evidence>
<name>F9Y8T3_KETVW</name>
<dbReference type="AlphaFoldDB" id="F9Y8T3"/>
<dbReference type="SMART" id="SM00642">
    <property type="entry name" value="Aamy"/>
    <property type="match status" value="1"/>
</dbReference>
<dbReference type="Pfam" id="PF02922">
    <property type="entry name" value="CBM_48"/>
    <property type="match status" value="1"/>
</dbReference>
<evidence type="ECO:0000256" key="2">
    <source>
        <dbReference type="ARBA" id="ARBA00005199"/>
    </source>
</evidence>
<dbReference type="SUPFAM" id="SSF51445">
    <property type="entry name" value="(Trans)glycosidases"/>
    <property type="match status" value="1"/>
</dbReference>
<dbReference type="PIRSF" id="PIRSF006337">
    <property type="entry name" value="Trehalose_TreZ"/>
    <property type="match status" value="1"/>
</dbReference>
<dbReference type="InterPro" id="IPR014756">
    <property type="entry name" value="Ig_E-set"/>
</dbReference>
<dbReference type="Gene3D" id="2.60.40.10">
    <property type="entry name" value="Immunoglobulins"/>
    <property type="match status" value="1"/>
</dbReference>
<dbReference type="CDD" id="cd11325">
    <property type="entry name" value="AmyAc_GTHase"/>
    <property type="match status" value="1"/>
</dbReference>
<dbReference type="GO" id="GO:0033942">
    <property type="term" value="F:4-alpha-D-(1-&gt;4)-alpha-D-glucanotrehalose trehalohydrolase activity"/>
    <property type="evidence" value="ECO:0007669"/>
    <property type="project" value="UniProtKB-EC"/>
</dbReference>
<evidence type="ECO:0000256" key="10">
    <source>
        <dbReference type="ARBA" id="ARBA00032057"/>
    </source>
</evidence>
<comment type="pathway">
    <text evidence="2 14">Glycan biosynthesis; trehalose biosynthesis.</text>
</comment>
<dbReference type="InterPro" id="IPR017853">
    <property type="entry name" value="GH"/>
</dbReference>
<evidence type="ECO:0000256" key="17">
    <source>
        <dbReference type="PIRSR" id="PIRSR006337-3"/>
    </source>
</evidence>
<dbReference type="EMBL" id="CP002018">
    <property type="protein sequence ID" value="AEM41252.1"/>
    <property type="molecule type" value="Genomic_DNA"/>
</dbReference>
<dbReference type="SUPFAM" id="SSF81296">
    <property type="entry name" value="E set domains"/>
    <property type="match status" value="1"/>
</dbReference>
<accession>F9Y8T3</accession>
<feature type="binding site" evidence="16">
    <location>
        <begin position="254"/>
        <end position="259"/>
    </location>
    <ligand>
        <name>substrate</name>
    </ligand>
</feature>
<keyword evidence="9 14" id="KW-0326">Glycosidase</keyword>
<dbReference type="KEGG" id="kvl:KVU_1413"/>
<dbReference type="OrthoDB" id="9800174at2"/>
<feature type="binding site" evidence="16">
    <location>
        <begin position="389"/>
        <end position="394"/>
    </location>
    <ligand>
        <name>substrate</name>
    </ligand>
</feature>
<reference evidence="19 20" key="1">
    <citation type="journal article" date="2011" name="J. Bacteriol.">
        <title>Complete genome sequence of the industrial strain Ketogulonicigenium vulgare WSH-001.</title>
        <authorList>
            <person name="Liu L."/>
            <person name="Li Y."/>
            <person name="Zhang J."/>
            <person name="Zhou Z."/>
            <person name="Liu J."/>
            <person name="Li X."/>
            <person name="Zhou J."/>
            <person name="Du G."/>
            <person name="Wang L."/>
            <person name="Chen J."/>
        </authorList>
    </citation>
    <scope>NUCLEOTIDE SEQUENCE [LARGE SCALE GENOMIC DNA]</scope>
    <source>
        <strain evidence="19 20">WSH-001</strain>
    </source>
</reference>
<dbReference type="HOGENOM" id="CLU_020726_0_0_5"/>
<dbReference type="GO" id="GO:0005737">
    <property type="term" value="C:cytoplasm"/>
    <property type="evidence" value="ECO:0007669"/>
    <property type="project" value="UniProtKB-SubCell"/>
</dbReference>
<evidence type="ECO:0000256" key="16">
    <source>
        <dbReference type="PIRSR" id="PIRSR006337-2"/>
    </source>
</evidence>
<dbReference type="PATRIC" id="fig|759362.5.peg.1461"/>
<dbReference type="InterPro" id="IPR044901">
    <property type="entry name" value="Trehalose_TreZ_E-set_sf"/>
</dbReference>
<feature type="active site" description="Nucleophile" evidence="15">
    <location>
        <position position="256"/>
    </location>
</feature>
<dbReference type="InterPro" id="IPR004193">
    <property type="entry name" value="Glyco_hydro_13_N"/>
</dbReference>
<evidence type="ECO:0000256" key="5">
    <source>
        <dbReference type="ARBA" id="ARBA00015938"/>
    </source>
</evidence>
<dbReference type="NCBIfam" id="TIGR02402">
    <property type="entry name" value="trehalose_TreZ"/>
    <property type="match status" value="1"/>
</dbReference>
<protein>
    <recommendedName>
        <fullName evidence="5 13">Malto-oligosyltrehalose trehalohydrolase</fullName>
        <shortName evidence="14">MTHase</shortName>
        <ecNumber evidence="4 13">3.2.1.141</ecNumber>
    </recommendedName>
    <alternativeName>
        <fullName evidence="11 14">4-alpha-D-((1-&gt;4)-alpha-D-glucano)trehalose trehalohydrolase</fullName>
    </alternativeName>
    <alternativeName>
        <fullName evidence="10 14">Maltooligosyl trehalose trehalohydrolase</fullName>
    </alternativeName>
</protein>
<feature type="active site" description="Proton donor" evidence="15">
    <location>
        <position position="291"/>
    </location>
</feature>
<organism evidence="19 20">
    <name type="scientific">Ketogulonicigenium vulgare (strain WSH-001)</name>
    <dbReference type="NCBI Taxonomy" id="759362"/>
    <lineage>
        <taxon>Bacteria</taxon>
        <taxon>Pseudomonadati</taxon>
        <taxon>Pseudomonadota</taxon>
        <taxon>Alphaproteobacteria</taxon>
        <taxon>Rhodobacterales</taxon>
        <taxon>Roseobacteraceae</taxon>
        <taxon>Ketogulonicigenium</taxon>
    </lineage>
</organism>
<comment type="catalytic activity">
    <reaction evidence="12 14">
        <text>hydrolysis of (1-&gt;4)-alpha-D-glucosidic linkage in 4-alpha-D-[(1-&gt;4)-alpha-D-glucanosyl]n trehalose to yield trehalose and (1-&gt;4)-alpha-D-glucan.</text>
        <dbReference type="EC" id="3.2.1.141"/>
    </reaction>
</comment>
<dbReference type="EC" id="3.2.1.141" evidence="4 13"/>
<dbReference type="Pfam" id="PF11941">
    <property type="entry name" value="DUF3459"/>
    <property type="match status" value="1"/>
</dbReference>
<dbReference type="CDD" id="cd02853">
    <property type="entry name" value="E_set_MTHase_like_N"/>
    <property type="match status" value="1"/>
</dbReference>
<evidence type="ECO:0000256" key="13">
    <source>
        <dbReference type="NCBIfam" id="TIGR02402"/>
    </source>
</evidence>
<dbReference type="Proteomes" id="UP000000692">
    <property type="component" value="Chromosome"/>
</dbReference>
<dbReference type="InterPro" id="IPR006047">
    <property type="entry name" value="GH13_cat_dom"/>
</dbReference>
<evidence type="ECO:0000256" key="9">
    <source>
        <dbReference type="ARBA" id="ARBA00023295"/>
    </source>
</evidence>
<comment type="similarity">
    <text evidence="3 14">Belongs to the glycosyl hydrolase 13 family.</text>
</comment>
<evidence type="ECO:0000256" key="12">
    <source>
        <dbReference type="ARBA" id="ARBA00034013"/>
    </source>
</evidence>
<sequence length="597" mass="67261">MPFGATISQNGTWFRLWAPKCANVQLVLSEAETVPMRTNGQGWHEIEVPGVTAGTLYRFALPDRSLIADPASRFQPQGLDGPSAVIDPTLFQWTDKAWVGRDWEEAILYELHIGAFTESGTWASAIERLDHLADLGITAIQIMPVAQCYGRFNWGYDGASWYAPMNSYGSPDDMRAFVDAAHARSMMVLLDVVYNHFGPIGNDLEKLTPIFTDRHNTPWGCAINFDAEGSSFARSFVIDNALYWLTEFNLDGLRLDAIHELKDDSNTHILEILSARIRSAFPARKIHLVVENSDNGASWLRRDNESQPVFYTAQWNDDLHHVLHTATTGEAGGYYADFLDDDVVFDKLGRALREGFIFQGEYKLHEGRNRGEPSAALPPQAFISYMQNHDQVGNRIQGSRISHFTSAAAVHAYIAIYLLSPQIPMIFMGEEFGATTAFPFFSDVPDDMRESVIEGRMRDMRGNSEDIDPTKPDVEETYDPTSEATFMRAKIDWVEAEENHGQQMLRIYRTLIDLRQREIVPRLKAMAGFSAHGKRMGRSSMFTTWIMGDGAVLRAYINLSHVSEESTVPLIGRKIWQTGWADGQMLGPWSVLWTIEV</sequence>
<evidence type="ECO:0000259" key="18">
    <source>
        <dbReference type="SMART" id="SM00642"/>
    </source>
</evidence>
<evidence type="ECO:0000256" key="14">
    <source>
        <dbReference type="PIRNR" id="PIRNR006337"/>
    </source>
</evidence>
<dbReference type="Pfam" id="PF00128">
    <property type="entry name" value="Alpha-amylase"/>
    <property type="match status" value="1"/>
</dbReference>
<feature type="binding site" evidence="16">
    <location>
        <begin position="317"/>
        <end position="321"/>
    </location>
    <ligand>
        <name>substrate</name>
    </ligand>
</feature>
<keyword evidence="7 14" id="KW-0378">Hydrolase</keyword>
<dbReference type="Gene3D" id="1.10.10.760">
    <property type="entry name" value="E-set domains of sugar-utilizing enzymes"/>
    <property type="match status" value="1"/>
</dbReference>
<evidence type="ECO:0000313" key="20">
    <source>
        <dbReference type="Proteomes" id="UP000000692"/>
    </source>
</evidence>
<keyword evidence="20" id="KW-1185">Reference proteome</keyword>
<proteinExistence type="inferred from homology"/>
<dbReference type="PANTHER" id="PTHR43002">
    <property type="entry name" value="GLYCOGEN DEBRANCHING ENZYME"/>
    <property type="match status" value="1"/>
</dbReference>